<evidence type="ECO:0000256" key="1">
    <source>
        <dbReference type="SAM" id="MobiDB-lite"/>
    </source>
</evidence>
<name>A0A2M8S0Y4_9PAST</name>
<dbReference type="Pfam" id="PF08900">
    <property type="entry name" value="AcaB"/>
    <property type="match status" value="1"/>
</dbReference>
<dbReference type="EMBL" id="PHHA01000021">
    <property type="protein sequence ID" value="PJG84778.1"/>
    <property type="molecule type" value="Genomic_DNA"/>
</dbReference>
<dbReference type="OrthoDB" id="8524550at2"/>
<organism evidence="2 3">
    <name type="scientific">Conservatibacter flavescens</name>
    <dbReference type="NCBI Taxonomy" id="28161"/>
    <lineage>
        <taxon>Bacteria</taxon>
        <taxon>Pseudomonadati</taxon>
        <taxon>Pseudomonadota</taxon>
        <taxon>Gammaproteobacteria</taxon>
        <taxon>Pasteurellales</taxon>
        <taxon>Pasteurellaceae</taxon>
        <taxon>Conservatibacter</taxon>
    </lineage>
</organism>
<keyword evidence="3" id="KW-1185">Reference proteome</keyword>
<evidence type="ECO:0000313" key="3">
    <source>
        <dbReference type="Proteomes" id="UP000229329"/>
    </source>
</evidence>
<dbReference type="RefSeq" id="WP_100289349.1">
    <property type="nucleotide sequence ID" value="NZ_PHHA01000021.1"/>
</dbReference>
<sequence>MTTIDIQNQKPGPLRSTPEITINTHHASKLWVGRLPIRNEEGRITRAGIISMPTCLSMLSQIQKAAMNDDPYADDYLLRFEDKVLEYRREIQKIIDKVDYIYKEQIPASFHMENSVSIAPARYSLTFNSQLGYQLVFLFLKFDELACSVMAAAHIALMTRKEAADWIEAGAKLIRQCFGIVENYRHSGITRRDAAENNARYKAAIKRMKYELSPEMLSGEHRANFAPVIKNTQQIETGPESKEDDGLIENGSE</sequence>
<proteinExistence type="predicted"/>
<feature type="region of interest" description="Disordered" evidence="1">
    <location>
        <begin position="230"/>
        <end position="253"/>
    </location>
</feature>
<dbReference type="Proteomes" id="UP000229329">
    <property type="component" value="Unassembled WGS sequence"/>
</dbReference>
<comment type="caution">
    <text evidence="2">The sequence shown here is derived from an EMBL/GenBank/DDBJ whole genome shotgun (WGS) entry which is preliminary data.</text>
</comment>
<dbReference type="InterPro" id="IPR014996">
    <property type="entry name" value="AcaB"/>
</dbReference>
<evidence type="ECO:0000313" key="2">
    <source>
        <dbReference type="EMBL" id="PJG84778.1"/>
    </source>
</evidence>
<dbReference type="NCBIfam" id="TIGR03761">
    <property type="entry name" value="ICE_PFL4669"/>
    <property type="match status" value="1"/>
</dbReference>
<gene>
    <name evidence="2" type="ORF">CVP05_09580</name>
</gene>
<reference evidence="2 3" key="1">
    <citation type="submission" date="2017-11" db="EMBL/GenBank/DDBJ databases">
        <title>Reclassification of Bisgaard taxon 7 as Conservatibacter flavescens gen. nov., sp. nov.</title>
        <authorList>
            <person name="Christensen H."/>
        </authorList>
    </citation>
    <scope>NUCLEOTIDE SEQUENCE [LARGE SCALE GENOMIC DNA]</scope>
    <source>
        <strain evidence="2 3">7_4</strain>
    </source>
</reference>
<protein>
    <submittedName>
        <fullName evidence="2">TIGR03761 family integrating conjugative element protein</fullName>
    </submittedName>
</protein>
<accession>A0A2M8S0Y4</accession>
<dbReference type="AlphaFoldDB" id="A0A2M8S0Y4"/>